<dbReference type="Proteomes" id="UP000178162">
    <property type="component" value="Unassembled WGS sequence"/>
</dbReference>
<evidence type="ECO:0000256" key="8">
    <source>
        <dbReference type="ARBA" id="ARBA00023002"/>
    </source>
</evidence>
<dbReference type="InterPro" id="IPR008926">
    <property type="entry name" value="RNR_R1-su_N"/>
</dbReference>
<dbReference type="Pfam" id="PF12637">
    <property type="entry name" value="TSCPD"/>
    <property type="match status" value="1"/>
</dbReference>
<dbReference type="PANTHER" id="PTHR43371:SF1">
    <property type="entry name" value="RIBONUCLEOSIDE-DIPHOSPHATE REDUCTASE"/>
    <property type="match status" value="1"/>
</dbReference>
<evidence type="ECO:0000256" key="2">
    <source>
        <dbReference type="ARBA" id="ARBA00007405"/>
    </source>
</evidence>
<evidence type="ECO:0000256" key="7">
    <source>
        <dbReference type="ARBA" id="ARBA00022741"/>
    </source>
</evidence>
<feature type="domain" description="Ribonucleotide reductase large subunit C-terminal" evidence="17">
    <location>
        <begin position="92"/>
        <end position="576"/>
    </location>
</feature>
<dbReference type="InterPro" id="IPR000788">
    <property type="entry name" value="RNR_lg_C"/>
</dbReference>
<dbReference type="GO" id="GO:0005524">
    <property type="term" value="F:ATP binding"/>
    <property type="evidence" value="ECO:0007669"/>
    <property type="project" value="InterPro"/>
</dbReference>
<evidence type="ECO:0000256" key="11">
    <source>
        <dbReference type="ARBA" id="ARBA00023285"/>
    </source>
</evidence>
<dbReference type="InterPro" id="IPR013509">
    <property type="entry name" value="RNR_lsu_N"/>
</dbReference>
<protein>
    <recommendedName>
        <fullName evidence="4 14">Vitamin B12-dependent ribonucleotide reductase</fullName>
        <ecNumber evidence="3 14">1.17.4.1</ecNumber>
    </recommendedName>
</protein>
<dbReference type="UniPathway" id="UPA00326"/>
<dbReference type="GO" id="GO:0009263">
    <property type="term" value="P:deoxyribonucleotide biosynthetic process"/>
    <property type="evidence" value="ECO:0007669"/>
    <property type="project" value="UniProtKB-KW"/>
</dbReference>
<evidence type="ECO:0000313" key="20">
    <source>
        <dbReference type="Proteomes" id="UP000178162"/>
    </source>
</evidence>
<dbReference type="PRINTS" id="PR01183">
    <property type="entry name" value="RIBORDTASEM1"/>
</dbReference>
<evidence type="ECO:0000256" key="12">
    <source>
        <dbReference type="ARBA" id="ARBA00025437"/>
    </source>
</evidence>
<dbReference type="AlphaFoldDB" id="A0A1G1WEP5"/>
<keyword evidence="8 14" id="KW-0560">Oxidoreductase</keyword>
<dbReference type="InterPro" id="IPR024434">
    <property type="entry name" value="TSCPD_dom"/>
</dbReference>
<keyword evidence="6 14" id="KW-0237">DNA synthesis</keyword>
<comment type="function">
    <text evidence="12 14">Catalyzes the reduction of ribonucleotides to deoxyribonucleotides. May function to provide a pool of deoxyribonucleotide precursors for DNA repair during oxygen limitation and/or for immediate growth after restoration of oxygen.</text>
</comment>
<evidence type="ECO:0000256" key="6">
    <source>
        <dbReference type="ARBA" id="ARBA00022634"/>
    </source>
</evidence>
<feature type="domain" description="TSCPD" evidence="18">
    <location>
        <begin position="623"/>
        <end position="732"/>
    </location>
</feature>
<accession>A0A1G1WEP5</accession>
<sequence length="809" mass="90067">MLDNSQTQLSGVRAKVFADRYSLKDKDGKSLEEYPEQMWKRVAAGIAQVEKTRSDRAQWAVKFYNTLKDFKFIPGGRVLSGAGTPYEVTFYNCFVIPSPHDSRDGIIDNLKVMVDIMSRSGGVGINLSSLRHRGARVKKVNGTSSGPVNWAELYSTATHDVIQQGGTRRGALMLMINDWHPDLIEFIEVKKDLSRINGANLSVCISDSFMKAVAEDKNWDLVFPDIDDPEYDNLWDGDLEKWKSLGKRVKVFNTVRAREVWDKICEAAWASAEPGTHFIERSNKRSNTWYFEKLISTNPCGEQPLGAWAVCNLGAMNLTAFVKGELGKSEFDYQSLAEHVKVAIRFMDNVVDATGYYFEENKAQQLGIRRTGLGTMGLSDALIMMGLRYGSSKAFPVVEKIYKTIRDAAYEISADLAAEKGQFPNFDKEKYLKGWFIKRLPKDIQEKIAKNGIRNAVLLTQAPTGTTSLLAGVSSGIEPVYDFAMVRKDRTGEHTLYHPLYQKWQQEYSNQPHPSYFVSANDLTPEDHVRMQAIIQEYTDSSISKTVNAPNGHSVEDVKKLYTLAYELGCKGVTYMRDGSREGVLSHMIDKKNGQKERVNVELNPNGETPITSVNVPVRLRKRPDYLQGVTRRIATPVGHAFVTINADPDGNPFEVFINVGKAGSDITADAEAIGRLVSLALRIPSEYSPKEVARQVVNQLTGIGGATQRGFGNGRIYSLADAIAKVLAEYLAEHGLQPIEEANGNGNGKAVVKQPENGEEVKETTEVEPQVLLAREELRRDICPRCGIASFVFEEGCKKCYSCGHSEC</sequence>
<keyword evidence="10" id="KW-1015">Disulfide bond</keyword>
<evidence type="ECO:0000256" key="10">
    <source>
        <dbReference type="ARBA" id="ARBA00023157"/>
    </source>
</evidence>
<keyword evidence="5 14" id="KW-0846">Cobalamin</keyword>
<dbReference type="InterPro" id="IPR050862">
    <property type="entry name" value="RdRp_reductase_class-2"/>
</dbReference>
<dbReference type="EMBL" id="MHCR01000001">
    <property type="protein sequence ID" value="OGY26163.1"/>
    <property type="molecule type" value="Genomic_DNA"/>
</dbReference>
<keyword evidence="9" id="KW-0215">Deoxyribonucleotide synthesis</keyword>
<dbReference type="EC" id="1.17.4.1" evidence="3 14"/>
<dbReference type="GO" id="GO:0031419">
    <property type="term" value="F:cobalamin binding"/>
    <property type="evidence" value="ECO:0007669"/>
    <property type="project" value="UniProtKB-KW"/>
</dbReference>
<comment type="similarity">
    <text evidence="2 14">Belongs to the ribonucleoside diphosphate reductase class-2 family.</text>
</comment>
<name>A0A1G1WEP5_9BACT</name>
<dbReference type="InterPro" id="IPR013346">
    <property type="entry name" value="NrdE_NrdA_C"/>
</dbReference>
<reference evidence="19 20" key="1">
    <citation type="journal article" date="2016" name="Nat. Commun.">
        <title>Thousands of microbial genomes shed light on interconnected biogeochemical processes in an aquifer system.</title>
        <authorList>
            <person name="Anantharaman K."/>
            <person name="Brown C.T."/>
            <person name="Hug L.A."/>
            <person name="Sharon I."/>
            <person name="Castelle C.J."/>
            <person name="Probst A.J."/>
            <person name="Thomas B.C."/>
            <person name="Singh A."/>
            <person name="Wilkins M.J."/>
            <person name="Karaoz U."/>
            <person name="Brodie E.L."/>
            <person name="Williams K.H."/>
            <person name="Hubbard S.S."/>
            <person name="Banfield J.F."/>
        </authorList>
    </citation>
    <scope>NUCLEOTIDE SEQUENCE [LARGE SCALE GENOMIC DNA]</scope>
</reference>
<evidence type="ECO:0000256" key="1">
    <source>
        <dbReference type="ARBA" id="ARBA00001922"/>
    </source>
</evidence>
<dbReference type="Pfam" id="PF02867">
    <property type="entry name" value="Ribonuc_red_lgC"/>
    <property type="match status" value="1"/>
</dbReference>
<evidence type="ECO:0000256" key="5">
    <source>
        <dbReference type="ARBA" id="ARBA00022628"/>
    </source>
</evidence>
<evidence type="ECO:0000259" key="18">
    <source>
        <dbReference type="Pfam" id="PF12637"/>
    </source>
</evidence>
<keyword evidence="7 14" id="KW-0547">Nucleotide-binding</keyword>
<evidence type="ECO:0000256" key="4">
    <source>
        <dbReference type="ARBA" id="ARBA00014409"/>
    </source>
</evidence>
<dbReference type="GO" id="GO:0004748">
    <property type="term" value="F:ribonucleoside-diphosphate reductase activity, thioredoxin disulfide as acceptor"/>
    <property type="evidence" value="ECO:0007669"/>
    <property type="project" value="UniProtKB-EC"/>
</dbReference>
<evidence type="ECO:0000256" key="15">
    <source>
        <dbReference type="SAM" id="MobiDB-lite"/>
    </source>
</evidence>
<dbReference type="PANTHER" id="PTHR43371">
    <property type="entry name" value="VITAMIN B12-DEPENDENT RIBONUCLEOTIDE REDUCTASE"/>
    <property type="match status" value="1"/>
</dbReference>
<keyword evidence="11 14" id="KW-0170">Cobalt</keyword>
<evidence type="ECO:0000259" key="16">
    <source>
        <dbReference type="Pfam" id="PF00317"/>
    </source>
</evidence>
<dbReference type="SUPFAM" id="SSF51998">
    <property type="entry name" value="PFL-like glycyl radical enzymes"/>
    <property type="match status" value="1"/>
</dbReference>
<dbReference type="SUPFAM" id="SSF48168">
    <property type="entry name" value="R1 subunit of ribonucleotide reductase, N-terminal domain"/>
    <property type="match status" value="1"/>
</dbReference>
<dbReference type="InterPro" id="IPR013344">
    <property type="entry name" value="RNR_NrdJ/NrdZ"/>
</dbReference>
<comment type="catalytic activity">
    <reaction evidence="13 14">
        <text>a 2'-deoxyribonucleoside 5'-diphosphate + [thioredoxin]-disulfide + H2O = a ribonucleoside 5'-diphosphate + [thioredoxin]-dithiol</text>
        <dbReference type="Rhea" id="RHEA:23252"/>
        <dbReference type="Rhea" id="RHEA-COMP:10698"/>
        <dbReference type="Rhea" id="RHEA-COMP:10700"/>
        <dbReference type="ChEBI" id="CHEBI:15377"/>
        <dbReference type="ChEBI" id="CHEBI:29950"/>
        <dbReference type="ChEBI" id="CHEBI:50058"/>
        <dbReference type="ChEBI" id="CHEBI:57930"/>
        <dbReference type="ChEBI" id="CHEBI:73316"/>
        <dbReference type="EC" id="1.17.4.1"/>
    </reaction>
</comment>
<feature type="domain" description="Ribonucleotide reductase large subunit N-terminal" evidence="16">
    <location>
        <begin position="14"/>
        <end position="85"/>
    </location>
</feature>
<evidence type="ECO:0000256" key="9">
    <source>
        <dbReference type="ARBA" id="ARBA00023116"/>
    </source>
</evidence>
<dbReference type="NCBIfam" id="TIGR02504">
    <property type="entry name" value="NrdJ_Z"/>
    <property type="match status" value="1"/>
</dbReference>
<organism evidence="19 20">
    <name type="scientific">Candidatus Woykebacteria bacterium RBG_16_39_9b</name>
    <dbReference type="NCBI Taxonomy" id="1802595"/>
    <lineage>
        <taxon>Bacteria</taxon>
        <taxon>Candidatus Woykeibacteriota</taxon>
    </lineage>
</organism>
<comment type="cofactor">
    <cofactor evidence="1 14">
        <name>adenosylcob(III)alamin</name>
        <dbReference type="ChEBI" id="CHEBI:18408"/>
    </cofactor>
</comment>
<proteinExistence type="inferred from homology"/>
<dbReference type="Pfam" id="PF00317">
    <property type="entry name" value="Ribonuc_red_lgN"/>
    <property type="match status" value="1"/>
</dbReference>
<dbReference type="CDD" id="cd02888">
    <property type="entry name" value="RNR_II_dimer"/>
    <property type="match status" value="1"/>
</dbReference>
<evidence type="ECO:0000256" key="14">
    <source>
        <dbReference type="RuleBase" id="RU364064"/>
    </source>
</evidence>
<dbReference type="NCBIfam" id="TIGR02506">
    <property type="entry name" value="NrdE_NrdA"/>
    <property type="match status" value="1"/>
</dbReference>
<dbReference type="GO" id="GO:0071897">
    <property type="term" value="P:DNA biosynthetic process"/>
    <property type="evidence" value="ECO:0007669"/>
    <property type="project" value="UniProtKB-KW"/>
</dbReference>
<evidence type="ECO:0000256" key="3">
    <source>
        <dbReference type="ARBA" id="ARBA00012274"/>
    </source>
</evidence>
<evidence type="ECO:0000259" key="17">
    <source>
        <dbReference type="Pfam" id="PF02867"/>
    </source>
</evidence>
<dbReference type="STRING" id="1802595.A2134_00945"/>
<gene>
    <name evidence="19" type="ORF">A2134_00945</name>
</gene>
<evidence type="ECO:0000256" key="13">
    <source>
        <dbReference type="ARBA" id="ARBA00047754"/>
    </source>
</evidence>
<dbReference type="Gene3D" id="3.20.70.20">
    <property type="match status" value="1"/>
</dbReference>
<feature type="region of interest" description="Disordered" evidence="15">
    <location>
        <begin position="743"/>
        <end position="766"/>
    </location>
</feature>
<evidence type="ECO:0000313" key="19">
    <source>
        <dbReference type="EMBL" id="OGY26163.1"/>
    </source>
</evidence>
<comment type="caution">
    <text evidence="19">The sequence shown here is derived from an EMBL/GenBank/DDBJ whole genome shotgun (WGS) entry which is preliminary data.</text>
</comment>